<organism evidence="2 3">
    <name type="scientific">Bionectria ochroleuca</name>
    <name type="common">Gliocladium roseum</name>
    <dbReference type="NCBI Taxonomy" id="29856"/>
    <lineage>
        <taxon>Eukaryota</taxon>
        <taxon>Fungi</taxon>
        <taxon>Dikarya</taxon>
        <taxon>Ascomycota</taxon>
        <taxon>Pezizomycotina</taxon>
        <taxon>Sordariomycetes</taxon>
        <taxon>Hypocreomycetidae</taxon>
        <taxon>Hypocreales</taxon>
        <taxon>Bionectriaceae</taxon>
        <taxon>Clonostachys</taxon>
    </lineage>
</organism>
<dbReference type="Proteomes" id="UP000766486">
    <property type="component" value="Unassembled WGS sequence"/>
</dbReference>
<sequence length="468" mass="52635">MPLQRGNVAFVTGVNGITGNAIVEHLIRQPTSEWSKIVITSRRCVSQAYWQDSRIHFVAIDFLKPIDELIEVMKPLCHDVTHAFFASYVHEADFTKLKEYNVPLFTNFLTSIDTVARESLQRVCLHTGGKHYGAHLGPTRVPLVETMPRYEDHGENFYYEQEDFMFDLASKRNWTWNIIRPDAIIGFTPSGNGMSMALTLAIYLLCCRETGEAPIFPGNKLFFQTADDCSYAPSIADMSVWASTHEHTSNEAFNHTNGDVFLWKYFWPDLGRYFGMDNHADQYPQIPEQTEWAALGDNEQLANNFSMRSWAKDKKPVWERVVAKYGGSPQAFDWGTWDFVEWGLGKAWSTISSVGKARKFGWIRSDDSFETYVQTFRAFENAGVLPSVPVAADSRLTVSAAPNGSRAVNPRDAALSRLKKANVAKVLKNTESNGLMNGESGLPQMAEATDVAKHHERNGYENGVAQCA</sequence>
<proteinExistence type="predicted"/>
<reference evidence="2 3" key="1">
    <citation type="submission" date="2019-06" db="EMBL/GenBank/DDBJ databases">
        <authorList>
            <person name="Broberg M."/>
        </authorList>
    </citation>
    <scope>NUCLEOTIDE SEQUENCE [LARGE SCALE GENOMIC DNA]</scope>
</reference>
<evidence type="ECO:0000259" key="1">
    <source>
        <dbReference type="Pfam" id="PF22917"/>
    </source>
</evidence>
<feature type="domain" description="PRISE-like Rossmann-fold" evidence="1">
    <location>
        <begin position="9"/>
        <end position="281"/>
    </location>
</feature>
<dbReference type="PANTHER" id="PTHR32487">
    <property type="entry name" value="3-OXO-DELTA(4,5)-STEROID 5-BETA-REDUCTASE"/>
    <property type="match status" value="1"/>
</dbReference>
<keyword evidence="3" id="KW-1185">Reference proteome</keyword>
<comment type="caution">
    <text evidence="2">The sequence shown here is derived from an EMBL/GenBank/DDBJ whole genome shotgun (WGS) entry which is preliminary data.</text>
</comment>
<evidence type="ECO:0000313" key="2">
    <source>
        <dbReference type="EMBL" id="VUC26979.1"/>
    </source>
</evidence>
<dbReference type="Gene3D" id="3.40.50.720">
    <property type="entry name" value="NAD(P)-binding Rossmann-like Domain"/>
    <property type="match status" value="1"/>
</dbReference>
<dbReference type="PANTHER" id="PTHR32487:SF0">
    <property type="entry name" value="3-OXO-DELTA(4,5)-STEROID 5-BETA-REDUCTASE"/>
    <property type="match status" value="1"/>
</dbReference>
<accession>A0ABY6U7A1</accession>
<dbReference type="InterPro" id="IPR036291">
    <property type="entry name" value="NAD(P)-bd_dom_sf"/>
</dbReference>
<dbReference type="Pfam" id="PF22917">
    <property type="entry name" value="PRISE"/>
    <property type="match status" value="1"/>
</dbReference>
<dbReference type="SUPFAM" id="SSF51735">
    <property type="entry name" value="NAD(P)-binding Rossmann-fold domains"/>
    <property type="match status" value="1"/>
</dbReference>
<dbReference type="CDD" id="cd08948">
    <property type="entry name" value="5beta-POR_like_SDR_a"/>
    <property type="match status" value="1"/>
</dbReference>
<gene>
    <name evidence="2" type="ORF">CLO192961_LOCUS200231</name>
</gene>
<dbReference type="InterPro" id="IPR055222">
    <property type="entry name" value="PRISE-like_Rossmann-fold"/>
</dbReference>
<protein>
    <recommendedName>
        <fullName evidence="1">PRISE-like Rossmann-fold domain-containing protein</fullName>
    </recommendedName>
</protein>
<dbReference type="EMBL" id="CABFNS010000761">
    <property type="protein sequence ID" value="VUC26979.1"/>
    <property type="molecule type" value="Genomic_DNA"/>
</dbReference>
<evidence type="ECO:0000313" key="3">
    <source>
        <dbReference type="Proteomes" id="UP000766486"/>
    </source>
</evidence>
<name>A0ABY6U7A1_BIOOC</name>